<dbReference type="EMBL" id="NSIT01000248">
    <property type="protein sequence ID" value="PJE78155.1"/>
    <property type="molecule type" value="Genomic_DNA"/>
</dbReference>
<comment type="caution">
    <text evidence="1">The sequence shown here is derived from an EMBL/GenBank/DDBJ whole genome shotgun (WGS) entry which is preliminary data.</text>
</comment>
<sequence length="47" mass="5732">MASFVRYQLRLPVSAYLIVTNLLRFILSRHCPPFCVYYYPHPRLFLR</sequence>
<name>A0A2H9T4K3_9ZZZZ</name>
<dbReference type="AlphaFoldDB" id="A0A2H9T4K3"/>
<evidence type="ECO:0000313" key="1">
    <source>
        <dbReference type="EMBL" id="PJE78155.1"/>
    </source>
</evidence>
<gene>
    <name evidence="1" type="ORF">CI610_02915</name>
</gene>
<protein>
    <submittedName>
        <fullName evidence="1">Uncharacterized protein</fullName>
    </submittedName>
</protein>
<reference evidence="1" key="1">
    <citation type="journal article" date="2017" name="Appl. Environ. Microbiol.">
        <title>Molecular characterization of an Endozoicomonas-like organism causing infection in king scallop Pecten maximus L.</title>
        <authorList>
            <person name="Cano I."/>
            <person name="van Aerle R."/>
            <person name="Ross S."/>
            <person name="Verner-Jeffreys D.W."/>
            <person name="Paley R.K."/>
            <person name="Rimmer G."/>
            <person name="Ryder D."/>
            <person name="Hooper P."/>
            <person name="Stone D."/>
            <person name="Feist S.W."/>
        </authorList>
    </citation>
    <scope>NUCLEOTIDE SEQUENCE</scope>
</reference>
<organism evidence="1">
    <name type="scientific">invertebrate metagenome</name>
    <dbReference type="NCBI Taxonomy" id="1711999"/>
    <lineage>
        <taxon>unclassified sequences</taxon>
        <taxon>metagenomes</taxon>
        <taxon>organismal metagenomes</taxon>
    </lineage>
</organism>
<proteinExistence type="predicted"/>
<accession>A0A2H9T4K3</accession>